<feature type="region of interest" description="Disordered" evidence="3">
    <location>
        <begin position="1"/>
        <end position="20"/>
    </location>
</feature>
<evidence type="ECO:0000313" key="4">
    <source>
        <dbReference type="EMBL" id="TQM43629.1"/>
    </source>
</evidence>
<proteinExistence type="inferred from homology"/>
<keyword evidence="2" id="KW-0560">Oxidoreductase</keyword>
<keyword evidence="2" id="KW-0349">Heme</keyword>
<dbReference type="PANTHER" id="PTHR46696">
    <property type="entry name" value="P450, PUTATIVE (EUROFUNG)-RELATED"/>
    <property type="match status" value="1"/>
</dbReference>
<dbReference type="InterPro" id="IPR001128">
    <property type="entry name" value="Cyt_P450"/>
</dbReference>
<sequence length="415" mass="45971">MTVPARRIPEDFDPASTDDPDEVHALYRDLRARCPVAHTDSHGGFWALATYPEVKAAALDDSRFISSVKAVVPSDPRGLRRPPLNFDAPHHTPYRKALDATLSRRRLADLEPVLREHAVRVLTPMLQRGSGDIAQEFGALFPAWVTTEWLNLDPELAPDLAETAARWVRAWRLQDREVVNAMSERMYAMARALVADRRDHPRPVEEDPASSLLAEPVDGEPLEAEQIVGALRQSLVVGMVAPPIVIGSIATHLGTDPQLQERLRAEPDLITAALEEFLRLYAPYRGFARTVTRPTVVLGREILPGEPVTLTYASANRDAAVFDDPDEFRLGRPNIADHLAFGRGRHRCPGAPMARLMLRIALEELLARTASFTAVGSREGARMPELGIVSSHLRFVLPRDADAERAAAAPARRWI</sequence>
<comment type="caution">
    <text evidence="4">The sequence shown here is derived from an EMBL/GenBank/DDBJ whole genome shotgun (WGS) entry which is preliminary data.</text>
</comment>
<evidence type="ECO:0000256" key="2">
    <source>
        <dbReference type="RuleBase" id="RU000461"/>
    </source>
</evidence>
<reference evidence="4 5" key="1">
    <citation type="submission" date="2019-06" db="EMBL/GenBank/DDBJ databases">
        <title>Sequencing the genomes of 1000 actinobacteria strains.</title>
        <authorList>
            <person name="Klenk H.-P."/>
        </authorList>
    </citation>
    <scope>NUCLEOTIDE SEQUENCE [LARGE SCALE GENOMIC DNA]</scope>
    <source>
        <strain evidence="4 5">DSM 45511</strain>
    </source>
</reference>
<evidence type="ECO:0000256" key="3">
    <source>
        <dbReference type="SAM" id="MobiDB-lite"/>
    </source>
</evidence>
<dbReference type="PANTHER" id="PTHR46696:SF6">
    <property type="entry name" value="P450, PUTATIVE (EUROFUNG)-RELATED"/>
    <property type="match status" value="1"/>
</dbReference>
<dbReference type="GO" id="GO:0020037">
    <property type="term" value="F:heme binding"/>
    <property type="evidence" value="ECO:0007669"/>
    <property type="project" value="InterPro"/>
</dbReference>
<dbReference type="Proteomes" id="UP000319818">
    <property type="component" value="Unassembled WGS sequence"/>
</dbReference>
<organism evidence="4 5">
    <name type="scientific">Pseudonocardia cypriaca</name>
    <dbReference type="NCBI Taxonomy" id="882449"/>
    <lineage>
        <taxon>Bacteria</taxon>
        <taxon>Bacillati</taxon>
        <taxon>Actinomycetota</taxon>
        <taxon>Actinomycetes</taxon>
        <taxon>Pseudonocardiales</taxon>
        <taxon>Pseudonocardiaceae</taxon>
        <taxon>Pseudonocardia</taxon>
    </lineage>
</organism>
<protein>
    <submittedName>
        <fullName evidence="4">Cytochrome P450</fullName>
    </submittedName>
</protein>
<dbReference type="InterPro" id="IPR036396">
    <property type="entry name" value="Cyt_P450_sf"/>
</dbReference>
<keyword evidence="2" id="KW-0408">Iron</keyword>
<feature type="compositionally biased region" description="Acidic residues" evidence="3">
    <location>
        <begin position="11"/>
        <end position="20"/>
    </location>
</feature>
<keyword evidence="2" id="KW-0479">Metal-binding</keyword>
<keyword evidence="5" id="KW-1185">Reference proteome</keyword>
<dbReference type="GO" id="GO:0016705">
    <property type="term" value="F:oxidoreductase activity, acting on paired donors, with incorporation or reduction of molecular oxygen"/>
    <property type="evidence" value="ECO:0007669"/>
    <property type="project" value="InterPro"/>
</dbReference>
<dbReference type="GO" id="GO:0004497">
    <property type="term" value="F:monooxygenase activity"/>
    <property type="evidence" value="ECO:0007669"/>
    <property type="project" value="UniProtKB-KW"/>
</dbReference>
<accession>A0A543GC31</accession>
<dbReference type="EMBL" id="VFPH01000001">
    <property type="protein sequence ID" value="TQM43629.1"/>
    <property type="molecule type" value="Genomic_DNA"/>
</dbReference>
<dbReference type="AlphaFoldDB" id="A0A543GC31"/>
<comment type="similarity">
    <text evidence="1 2">Belongs to the cytochrome P450 family.</text>
</comment>
<evidence type="ECO:0000313" key="5">
    <source>
        <dbReference type="Proteomes" id="UP000319818"/>
    </source>
</evidence>
<dbReference type="RefSeq" id="WP_246121619.1">
    <property type="nucleotide sequence ID" value="NZ_VFPH01000001.1"/>
</dbReference>
<gene>
    <name evidence="4" type="ORF">FB388_0977</name>
</gene>
<dbReference type="SUPFAM" id="SSF48264">
    <property type="entry name" value="Cytochrome P450"/>
    <property type="match status" value="1"/>
</dbReference>
<dbReference type="PRINTS" id="PR00359">
    <property type="entry name" value="BP450"/>
</dbReference>
<dbReference type="InterPro" id="IPR002397">
    <property type="entry name" value="Cyt_P450_B"/>
</dbReference>
<name>A0A543GC31_9PSEU</name>
<dbReference type="PROSITE" id="PS00086">
    <property type="entry name" value="CYTOCHROME_P450"/>
    <property type="match status" value="1"/>
</dbReference>
<dbReference type="Gene3D" id="1.10.630.10">
    <property type="entry name" value="Cytochrome P450"/>
    <property type="match status" value="1"/>
</dbReference>
<dbReference type="Pfam" id="PF00067">
    <property type="entry name" value="p450"/>
    <property type="match status" value="1"/>
</dbReference>
<evidence type="ECO:0000256" key="1">
    <source>
        <dbReference type="ARBA" id="ARBA00010617"/>
    </source>
</evidence>
<dbReference type="InterPro" id="IPR017972">
    <property type="entry name" value="Cyt_P450_CS"/>
</dbReference>
<keyword evidence="2" id="KW-0503">Monooxygenase</keyword>
<dbReference type="GO" id="GO:0005506">
    <property type="term" value="F:iron ion binding"/>
    <property type="evidence" value="ECO:0007669"/>
    <property type="project" value="InterPro"/>
</dbReference>